<feature type="compositionally biased region" description="Basic and acidic residues" evidence="1">
    <location>
        <begin position="464"/>
        <end position="475"/>
    </location>
</feature>
<accession>A0AAW0FE89</accession>
<protein>
    <submittedName>
        <fullName evidence="2">Uncharacterized protein</fullName>
    </submittedName>
</protein>
<dbReference type="AlphaFoldDB" id="A0AAW0FE89"/>
<organism evidence="2 3">
    <name type="scientific">Cerrena zonata</name>
    <dbReference type="NCBI Taxonomy" id="2478898"/>
    <lineage>
        <taxon>Eukaryota</taxon>
        <taxon>Fungi</taxon>
        <taxon>Dikarya</taxon>
        <taxon>Basidiomycota</taxon>
        <taxon>Agaricomycotina</taxon>
        <taxon>Agaricomycetes</taxon>
        <taxon>Polyporales</taxon>
        <taxon>Cerrenaceae</taxon>
        <taxon>Cerrena</taxon>
    </lineage>
</organism>
<gene>
    <name evidence="2" type="ORF">QCA50_019690</name>
</gene>
<feature type="compositionally biased region" description="Polar residues" evidence="1">
    <location>
        <begin position="12"/>
        <end position="29"/>
    </location>
</feature>
<evidence type="ECO:0000313" key="2">
    <source>
        <dbReference type="EMBL" id="KAK7677360.1"/>
    </source>
</evidence>
<keyword evidence="3" id="KW-1185">Reference proteome</keyword>
<evidence type="ECO:0000313" key="3">
    <source>
        <dbReference type="Proteomes" id="UP001385951"/>
    </source>
</evidence>
<feature type="region of interest" description="Disordered" evidence="1">
    <location>
        <begin position="12"/>
        <end position="34"/>
    </location>
</feature>
<feature type="region of interest" description="Disordered" evidence="1">
    <location>
        <begin position="457"/>
        <end position="482"/>
    </location>
</feature>
<evidence type="ECO:0000256" key="1">
    <source>
        <dbReference type="SAM" id="MobiDB-lite"/>
    </source>
</evidence>
<proteinExistence type="predicted"/>
<dbReference type="Proteomes" id="UP001385951">
    <property type="component" value="Unassembled WGS sequence"/>
</dbReference>
<sequence length="482" mass="54637">MLKTIYCARMSSNPEVTTSKRTQSDTSPVPSEERHPLCPPLRCDNKLTYPMIYGYCVAETWARQYGDMFYNTQNSTTSMGHVCTDLIRKTGHCGVSLFAVVPASHVYTHMVPTDDGGYVSVIPESCRNSQDYCRATVCGVGNNWDYKNAKKAFEPEHPEKLRRALYMPEGSEPQWFWLTTKRSVPQPWTRQPTSKVVVRKVVTQKGYRKLEPEPMFDLVDDPRDIRPPEPEANSIGDDWVIVENEGHSNPILSTSGASVADLDNVSNVSQEEQNENLGACLAMSTPIYRMPAEGDEELVPPSVQADRRVQKCAFGYCVTSTWLTDYVKYFGGDRTGIISPIEIVSIDIGAVSFPRRGRRATVPTDQVYTRIIPDEEKPGKFVSVVVPRVKAKYTYADVICVYSNLYYFMAIQALEPGHAELLKRMLKMKAEPQWYWCQMEDGMPICPQPWTPGPGGKIVKRRPHEIIDNQKYSDERDQEELE</sequence>
<dbReference type="EMBL" id="JASBNA010000090">
    <property type="protein sequence ID" value="KAK7677360.1"/>
    <property type="molecule type" value="Genomic_DNA"/>
</dbReference>
<comment type="caution">
    <text evidence="2">The sequence shown here is derived from an EMBL/GenBank/DDBJ whole genome shotgun (WGS) entry which is preliminary data.</text>
</comment>
<reference evidence="2 3" key="1">
    <citation type="submission" date="2022-09" db="EMBL/GenBank/DDBJ databases">
        <authorList>
            <person name="Palmer J.M."/>
        </authorList>
    </citation>
    <scope>NUCLEOTIDE SEQUENCE [LARGE SCALE GENOMIC DNA]</scope>
    <source>
        <strain evidence="2 3">DSM 7382</strain>
    </source>
</reference>
<name>A0AAW0FE89_9APHY</name>